<dbReference type="SUPFAM" id="SSF51735">
    <property type="entry name" value="NAD(P)-binding Rossmann-fold domains"/>
    <property type="match status" value="1"/>
</dbReference>
<feature type="domain" description="NAD(P)-binding" evidence="1">
    <location>
        <begin position="7"/>
        <end position="194"/>
    </location>
</feature>
<dbReference type="PANTHER" id="PTHR43162:SF1">
    <property type="entry name" value="PRESTALK A DIFFERENTIATION PROTEIN A"/>
    <property type="match status" value="1"/>
</dbReference>
<dbReference type="PANTHER" id="PTHR43162">
    <property type="match status" value="1"/>
</dbReference>
<keyword evidence="3" id="KW-1185">Reference proteome</keyword>
<reference evidence="2 3" key="1">
    <citation type="submission" date="2018-04" db="EMBL/GenBank/DDBJ databases">
        <title>Chitinophaga fuyangensis sp. nov., isolated from soil in a chemical factory.</title>
        <authorList>
            <person name="Chen K."/>
        </authorList>
    </citation>
    <scope>NUCLEOTIDE SEQUENCE [LARGE SCALE GENOMIC DNA]</scope>
    <source>
        <strain evidence="2 3">LY-1</strain>
    </source>
</reference>
<proteinExistence type="predicted"/>
<organism evidence="2 3">
    <name type="scientific">Chitinophaga parva</name>
    <dbReference type="NCBI Taxonomy" id="2169414"/>
    <lineage>
        <taxon>Bacteria</taxon>
        <taxon>Pseudomonadati</taxon>
        <taxon>Bacteroidota</taxon>
        <taxon>Chitinophagia</taxon>
        <taxon>Chitinophagales</taxon>
        <taxon>Chitinophagaceae</taxon>
        <taxon>Chitinophaga</taxon>
    </lineage>
</organism>
<dbReference type="RefSeq" id="WP_108688464.1">
    <property type="nucleotide sequence ID" value="NZ_QCYK01000003.1"/>
</dbReference>
<evidence type="ECO:0000313" key="3">
    <source>
        <dbReference type="Proteomes" id="UP000244450"/>
    </source>
</evidence>
<dbReference type="OrthoDB" id="2149806at2"/>
<gene>
    <name evidence="2" type="ORF">DCC81_20015</name>
</gene>
<protein>
    <submittedName>
        <fullName evidence="2">NAD-dependent dehydratase</fullName>
    </submittedName>
</protein>
<dbReference type="InterPro" id="IPR051604">
    <property type="entry name" value="Ergot_Alk_Oxidoreductase"/>
</dbReference>
<dbReference type="InterPro" id="IPR036291">
    <property type="entry name" value="NAD(P)-bd_dom_sf"/>
</dbReference>
<comment type="caution">
    <text evidence="2">The sequence shown here is derived from an EMBL/GenBank/DDBJ whole genome shotgun (WGS) entry which is preliminary data.</text>
</comment>
<accession>A0A2T7BC93</accession>
<dbReference type="Proteomes" id="UP000244450">
    <property type="component" value="Unassembled WGS sequence"/>
</dbReference>
<dbReference type="EMBL" id="QCYK01000003">
    <property type="protein sequence ID" value="PUZ22719.1"/>
    <property type="molecule type" value="Genomic_DNA"/>
</dbReference>
<evidence type="ECO:0000313" key="2">
    <source>
        <dbReference type="EMBL" id="PUZ22719.1"/>
    </source>
</evidence>
<dbReference type="Gene3D" id="3.90.25.10">
    <property type="entry name" value="UDP-galactose 4-epimerase, domain 1"/>
    <property type="match status" value="1"/>
</dbReference>
<dbReference type="AlphaFoldDB" id="A0A2T7BC93"/>
<dbReference type="InterPro" id="IPR016040">
    <property type="entry name" value="NAD(P)-bd_dom"/>
</dbReference>
<sequence length="297" mass="31908">MKITVTGALGNISKPLTEILVQQGHQVTVISSQPERAGAITQLGAIPAIGTIFDRDFLTRAFTGADLVYTMIPPVASFNDPTADLMALCRAISENYKAAVAATGVKRLIHLSSIGAHMQEGNGLLALHTQAEKTLAQLEGVDITFMRPTGFYYTLYHFIGMIKQQGFIAANHGGDDMALYVAPADIAAAIAAEITLPAQHRKVVYVNSEELTCSQVAAILGEAIGKPALQWHVISNEQMLAGLLSAGMQPAIAAGYVEMFDQVHNGTLYADYFQHRPVQGPTKLHTFAKDFAAAYHQ</sequence>
<name>A0A2T7BC93_9BACT</name>
<dbReference type="Pfam" id="PF13460">
    <property type="entry name" value="NAD_binding_10"/>
    <property type="match status" value="1"/>
</dbReference>
<evidence type="ECO:0000259" key="1">
    <source>
        <dbReference type="Pfam" id="PF13460"/>
    </source>
</evidence>
<dbReference type="Gene3D" id="3.40.50.720">
    <property type="entry name" value="NAD(P)-binding Rossmann-like Domain"/>
    <property type="match status" value="1"/>
</dbReference>